<evidence type="ECO:0000313" key="1">
    <source>
        <dbReference type="EMBL" id="GAW73133.1"/>
    </source>
</evidence>
<dbReference type="Pfam" id="PF07799">
    <property type="entry name" value="DUF1643"/>
    <property type="match status" value="1"/>
</dbReference>
<protein>
    <submittedName>
        <fullName evidence="1">Uncharacterized protein</fullName>
    </submittedName>
</protein>
<dbReference type="RefSeq" id="WP_057961788.1">
    <property type="nucleotide sequence ID" value="NZ_BAAAXO010000009.1"/>
</dbReference>
<dbReference type="EMBL" id="BDGB01000110">
    <property type="protein sequence ID" value="GAW73133.1"/>
    <property type="molecule type" value="Genomic_DNA"/>
</dbReference>
<reference evidence="1 3" key="1">
    <citation type="journal article" date="2017" name="Biosci Microbiota Food Health">
        <title>Genomic characterization reconfirms the taxonomic status of Lactobacillus parakefiri.</title>
        <authorList>
            <person name="Tanizawa Y."/>
            <person name="Kobayashi H."/>
            <person name="Kaminuma E."/>
            <person name="Sakamoto M."/>
            <person name="Ohkuma M."/>
            <person name="Nakamura Y."/>
            <person name="Arita M."/>
            <person name="Tohno M."/>
        </authorList>
    </citation>
    <scope>NUCLEOTIDE SEQUENCE [LARGE SCALE GENOMIC DNA]</scope>
    <source>
        <strain evidence="1 3">JCM 8573</strain>
    </source>
</reference>
<dbReference type="InterPro" id="IPR012441">
    <property type="entry name" value="DUF1643"/>
</dbReference>
<dbReference type="EMBL" id="PUFL01000042">
    <property type="protein sequence ID" value="TDG92618.1"/>
    <property type="molecule type" value="Genomic_DNA"/>
</dbReference>
<dbReference type="Proteomes" id="UP000214739">
    <property type="component" value="Unassembled WGS sequence"/>
</dbReference>
<evidence type="ECO:0000313" key="2">
    <source>
        <dbReference type="EMBL" id="TDG92618.1"/>
    </source>
</evidence>
<dbReference type="Proteomes" id="UP000294668">
    <property type="component" value="Unassembled WGS sequence"/>
</dbReference>
<reference evidence="2" key="3">
    <citation type="submission" date="2019-02" db="EMBL/GenBank/DDBJ databases">
        <authorList>
            <person name="Buron G."/>
            <person name="Chaylann A."/>
            <person name="Dolejs I."/>
            <person name="Forster J."/>
            <person name="Miks M.H."/>
        </authorList>
    </citation>
    <scope>NUCLEOTIDE SEQUENCE</scope>
    <source>
        <strain evidence="2">DSM 10551</strain>
    </source>
</reference>
<evidence type="ECO:0000313" key="4">
    <source>
        <dbReference type="Proteomes" id="UP000294668"/>
    </source>
</evidence>
<reference evidence="2 4" key="2">
    <citation type="journal article" date="2019" name="Appl. Microbiol. Biotechnol.">
        <title>Uncovering carbohydrate metabolism through a genotype-phenotype association study of 56 lactic acid bacteria genomes.</title>
        <authorList>
            <person name="Buron-Moles G."/>
            <person name="Chailyan A."/>
            <person name="Dolejs I."/>
            <person name="Forster J."/>
            <person name="Miks M.H."/>
        </authorList>
    </citation>
    <scope>NUCLEOTIDE SEQUENCE [LARGE SCALE GENOMIC DNA]</scope>
    <source>
        <strain evidence="2 4">DSM 10551</strain>
    </source>
</reference>
<evidence type="ECO:0000313" key="3">
    <source>
        <dbReference type="Proteomes" id="UP000214739"/>
    </source>
</evidence>
<proteinExistence type="predicted"/>
<accession>A0A224VJ40</accession>
<dbReference type="OrthoDB" id="2313112at2"/>
<sequence length="246" mass="28810">MTSALEKVIYPIYATVESTKLNGYNLYDRHIQLPEINDCYRYLLPFNIDHENVEDWRGLSTKTLIVLMMNPSIANDHYGDPTTLKLLKEYYLQNVENQPKLHQLYEHIDLINVFPYVNSRKTKVKEWLNDSNRTTTANYLKANQKIIQALLQQITKQGKYDLLVATGNLNSYFEKEGTVQYVNIMNIFNEEHNKNYLDKILYKRINGKKSTGYACHLSVPGDKTFTVTRSPKPFADLFDENYRLHI</sequence>
<comment type="caution">
    <text evidence="1">The sequence shown here is derived from an EMBL/GenBank/DDBJ whole genome shotgun (WGS) entry which is preliminary data.</text>
</comment>
<gene>
    <name evidence="2" type="ORF">C5L28_000309</name>
    <name evidence="1" type="ORF">LPKJCM_02266</name>
</gene>
<organism evidence="1 3">
    <name type="scientific">Lentilactobacillus parakefiri</name>
    <dbReference type="NCBI Taxonomy" id="152332"/>
    <lineage>
        <taxon>Bacteria</taxon>
        <taxon>Bacillati</taxon>
        <taxon>Bacillota</taxon>
        <taxon>Bacilli</taxon>
        <taxon>Lactobacillales</taxon>
        <taxon>Lactobacillaceae</taxon>
        <taxon>Lentilactobacillus</taxon>
    </lineage>
</organism>
<keyword evidence="4" id="KW-1185">Reference proteome</keyword>
<dbReference type="AlphaFoldDB" id="A0A224VJ40"/>
<name>A0A224VJ40_9LACO</name>